<keyword evidence="2" id="KW-0812">Transmembrane</keyword>
<dbReference type="AlphaFoldDB" id="A0A543F3M1"/>
<feature type="region of interest" description="Disordered" evidence="1">
    <location>
        <begin position="73"/>
        <end position="153"/>
    </location>
</feature>
<keyword evidence="4" id="KW-1185">Reference proteome</keyword>
<name>A0A543F3M1_9MICO</name>
<dbReference type="Proteomes" id="UP000320235">
    <property type="component" value="Unassembled WGS sequence"/>
</dbReference>
<sequence>MKNSSHAPSATSLPRAPRDDVGARSTRYLVMMGVRIACFILMVVITPYGWYTWVFGAAAIFLPYIAVVSANVGQEARSNRREDPEPSLPAAPSAPLPGAPAESRVIRIEETRRPAPTGTGDATPGDARPGDAPPARPAPAAGTDAPDAPDATA</sequence>
<gene>
    <name evidence="3" type="ORF">FB391_2491</name>
</gene>
<reference evidence="3 4" key="1">
    <citation type="submission" date="2019-06" db="EMBL/GenBank/DDBJ databases">
        <title>Sequencing the genomes of 1000 actinobacteria strains.</title>
        <authorList>
            <person name="Klenk H.-P."/>
        </authorList>
    </citation>
    <scope>NUCLEOTIDE SEQUENCE [LARGE SCALE GENOMIC DNA]</scope>
    <source>
        <strain evidence="3 4">DSM 105492</strain>
    </source>
</reference>
<dbReference type="Pfam" id="PF11298">
    <property type="entry name" value="DUF3099"/>
    <property type="match status" value="1"/>
</dbReference>
<evidence type="ECO:0000256" key="2">
    <source>
        <dbReference type="SAM" id="Phobius"/>
    </source>
</evidence>
<keyword evidence="2" id="KW-0472">Membrane</keyword>
<dbReference type="EMBL" id="VFPE01000002">
    <property type="protein sequence ID" value="TQM28424.1"/>
    <property type="molecule type" value="Genomic_DNA"/>
</dbReference>
<feature type="transmembrane region" description="Helical" evidence="2">
    <location>
        <begin position="51"/>
        <end position="72"/>
    </location>
</feature>
<evidence type="ECO:0000313" key="3">
    <source>
        <dbReference type="EMBL" id="TQM28424.1"/>
    </source>
</evidence>
<proteinExistence type="predicted"/>
<organism evidence="3 4">
    <name type="scientific">Microbacterium kyungheense</name>
    <dbReference type="NCBI Taxonomy" id="1263636"/>
    <lineage>
        <taxon>Bacteria</taxon>
        <taxon>Bacillati</taxon>
        <taxon>Actinomycetota</taxon>
        <taxon>Actinomycetes</taxon>
        <taxon>Micrococcales</taxon>
        <taxon>Microbacteriaceae</taxon>
        <taxon>Microbacterium</taxon>
    </lineage>
</organism>
<evidence type="ECO:0000313" key="4">
    <source>
        <dbReference type="Proteomes" id="UP000320235"/>
    </source>
</evidence>
<evidence type="ECO:0000256" key="1">
    <source>
        <dbReference type="SAM" id="MobiDB-lite"/>
    </source>
</evidence>
<feature type="compositionally biased region" description="Pro residues" evidence="1">
    <location>
        <begin position="86"/>
        <end position="98"/>
    </location>
</feature>
<dbReference type="InterPro" id="IPR021449">
    <property type="entry name" value="DUF3099"/>
</dbReference>
<feature type="compositionally biased region" description="Basic and acidic residues" evidence="1">
    <location>
        <begin position="104"/>
        <end position="113"/>
    </location>
</feature>
<protein>
    <submittedName>
        <fullName evidence="3">DUF3099 family protein</fullName>
    </submittedName>
</protein>
<dbReference type="RefSeq" id="WP_246093478.1">
    <property type="nucleotide sequence ID" value="NZ_BAABLH010000005.1"/>
</dbReference>
<comment type="caution">
    <text evidence="3">The sequence shown here is derived from an EMBL/GenBank/DDBJ whole genome shotgun (WGS) entry which is preliminary data.</text>
</comment>
<feature type="compositionally biased region" description="Low complexity" evidence="1">
    <location>
        <begin position="138"/>
        <end position="153"/>
    </location>
</feature>
<feature type="transmembrane region" description="Helical" evidence="2">
    <location>
        <begin position="28"/>
        <end position="45"/>
    </location>
</feature>
<accession>A0A543F3M1</accession>
<keyword evidence="2" id="KW-1133">Transmembrane helix</keyword>